<evidence type="ECO:0000256" key="6">
    <source>
        <dbReference type="ARBA" id="ARBA00022777"/>
    </source>
</evidence>
<dbReference type="InterPro" id="IPR036890">
    <property type="entry name" value="HATPase_C_sf"/>
</dbReference>
<keyword evidence="13" id="KW-1185">Reference proteome</keyword>
<feature type="domain" description="Signal transduction histidine kinase subgroup 3 dimerisation and phosphoacceptor" evidence="11">
    <location>
        <begin position="270"/>
        <end position="333"/>
    </location>
</feature>
<keyword evidence="5" id="KW-0547">Nucleotide-binding</keyword>
<name>A0A9E8LSZ7_9BACI</name>
<evidence type="ECO:0000256" key="10">
    <source>
        <dbReference type="SAM" id="Phobius"/>
    </source>
</evidence>
<dbReference type="PANTHER" id="PTHR24421">
    <property type="entry name" value="NITRATE/NITRITE SENSOR PROTEIN NARX-RELATED"/>
    <property type="match status" value="1"/>
</dbReference>
<gene>
    <name evidence="12" type="ORF">OE104_10230</name>
</gene>
<reference evidence="12" key="1">
    <citation type="submission" date="2022-09" db="EMBL/GenBank/DDBJ databases">
        <title>Complete Genomes of Fervidibacillus albus and Fervidibacillus halotolerans isolated from tidal flat sediments.</title>
        <authorList>
            <person name="Kwon K.K."/>
            <person name="Yang S.-H."/>
            <person name="Park M.J."/>
            <person name="Oh H.-M."/>
        </authorList>
    </citation>
    <scope>NUCLEOTIDE SEQUENCE</scope>
    <source>
        <strain evidence="12">MEBiC13591</strain>
    </source>
</reference>
<feature type="transmembrane region" description="Helical" evidence="10">
    <location>
        <begin position="50"/>
        <end position="69"/>
    </location>
</feature>
<keyword evidence="6 12" id="KW-0418">Kinase</keyword>
<feature type="transmembrane region" description="Helical" evidence="10">
    <location>
        <begin position="143"/>
        <end position="167"/>
    </location>
</feature>
<evidence type="ECO:0000313" key="12">
    <source>
        <dbReference type="EMBL" id="WAA08977.1"/>
    </source>
</evidence>
<dbReference type="Gene3D" id="1.20.5.1930">
    <property type="match status" value="1"/>
</dbReference>
<feature type="transmembrane region" description="Helical" evidence="10">
    <location>
        <begin position="19"/>
        <end position="38"/>
    </location>
</feature>
<evidence type="ECO:0000256" key="5">
    <source>
        <dbReference type="ARBA" id="ARBA00022741"/>
    </source>
</evidence>
<dbReference type="PANTHER" id="PTHR24421:SF10">
    <property type="entry name" value="NITRATE_NITRITE SENSOR PROTEIN NARQ"/>
    <property type="match status" value="1"/>
</dbReference>
<feature type="transmembrane region" description="Helical" evidence="10">
    <location>
        <begin position="192"/>
        <end position="211"/>
    </location>
</feature>
<evidence type="ECO:0000256" key="7">
    <source>
        <dbReference type="ARBA" id="ARBA00022840"/>
    </source>
</evidence>
<dbReference type="EMBL" id="CP106878">
    <property type="protein sequence ID" value="WAA08977.1"/>
    <property type="molecule type" value="Genomic_DNA"/>
</dbReference>
<dbReference type="GO" id="GO:0016020">
    <property type="term" value="C:membrane"/>
    <property type="evidence" value="ECO:0007669"/>
    <property type="project" value="InterPro"/>
</dbReference>
<dbReference type="GO" id="GO:0000155">
    <property type="term" value="F:phosphorelay sensor kinase activity"/>
    <property type="evidence" value="ECO:0007669"/>
    <property type="project" value="InterPro"/>
</dbReference>
<dbReference type="KEGG" id="faf:OE104_10230"/>
<keyword evidence="10" id="KW-0812">Transmembrane</keyword>
<keyword evidence="8" id="KW-0902">Two-component regulatory system</keyword>
<dbReference type="GO" id="GO:0046983">
    <property type="term" value="F:protein dimerization activity"/>
    <property type="evidence" value="ECO:0007669"/>
    <property type="project" value="InterPro"/>
</dbReference>
<keyword evidence="9" id="KW-0175">Coiled coil</keyword>
<sequence>MLVGVAGFIFYIGRRQTSYLYFSLFAIYIAQLCLSRSWHVLGLYSSSPAFPYFQDVILPIGGYFFWRFYESIFGKSMFPNRSWVTYITSIVFFLLLVSSIFFPSIYLNEMSVLIQNIVIPVAIAGILLSIIQTYRKRRDPEIFWLMAGIVTFGLSVLMYLFLPYIIWMEEYTGLKWFRFSLIYEILYKGERFLHGLLILLFCMAMVLSTRIRSVYEKAQKTAEELTELSNSLEQQVQERTKQLERTNQNLRSSMQKTAEALAEIAVLEDRNRIAQDMHDRTGHALTAALIQIEAAKLLMKKDVNLALEKLEATRESVSSGLDSIRETVRMMKHDYEERSLVLSIQKLIQETEAAVGIQVIYEPQTLPELDPITNKTLYLALQEGLTNGIRHGKATSFELSLKADENTIYFQLANNGEAYAGQKFGFGLNTMRERIERLNGTMHLETTELHPCVLRITLPIESNGDEKEGAQ</sequence>
<dbReference type="InterPro" id="IPR011712">
    <property type="entry name" value="Sig_transdc_His_kin_sub3_dim/P"/>
</dbReference>
<dbReference type="EC" id="2.7.13.3" evidence="2"/>
<keyword evidence="10" id="KW-1133">Transmembrane helix</keyword>
<evidence type="ECO:0000256" key="3">
    <source>
        <dbReference type="ARBA" id="ARBA00022553"/>
    </source>
</evidence>
<accession>A0A9E8LSZ7</accession>
<feature type="transmembrane region" description="Helical" evidence="10">
    <location>
        <begin position="81"/>
        <end position="106"/>
    </location>
</feature>
<comment type="catalytic activity">
    <reaction evidence="1">
        <text>ATP + protein L-histidine = ADP + protein N-phospho-L-histidine.</text>
        <dbReference type="EC" id="2.7.13.3"/>
    </reaction>
</comment>
<feature type="transmembrane region" description="Helical" evidence="10">
    <location>
        <begin position="112"/>
        <end position="131"/>
    </location>
</feature>
<evidence type="ECO:0000256" key="9">
    <source>
        <dbReference type="SAM" id="Coils"/>
    </source>
</evidence>
<dbReference type="SUPFAM" id="SSF55874">
    <property type="entry name" value="ATPase domain of HSP90 chaperone/DNA topoisomerase II/histidine kinase"/>
    <property type="match status" value="1"/>
</dbReference>
<evidence type="ECO:0000256" key="2">
    <source>
        <dbReference type="ARBA" id="ARBA00012438"/>
    </source>
</evidence>
<keyword evidence="3" id="KW-0597">Phosphoprotein</keyword>
<dbReference type="Gene3D" id="3.30.565.10">
    <property type="entry name" value="Histidine kinase-like ATPase, C-terminal domain"/>
    <property type="match status" value="1"/>
</dbReference>
<protein>
    <recommendedName>
        <fullName evidence="2">histidine kinase</fullName>
        <ecNumber evidence="2">2.7.13.3</ecNumber>
    </recommendedName>
</protein>
<evidence type="ECO:0000313" key="13">
    <source>
        <dbReference type="Proteomes" id="UP001164718"/>
    </source>
</evidence>
<dbReference type="Proteomes" id="UP001164718">
    <property type="component" value="Chromosome"/>
</dbReference>
<dbReference type="InterPro" id="IPR050482">
    <property type="entry name" value="Sensor_HK_TwoCompSys"/>
</dbReference>
<dbReference type="AlphaFoldDB" id="A0A9E8LSZ7"/>
<dbReference type="Pfam" id="PF07730">
    <property type="entry name" value="HisKA_3"/>
    <property type="match status" value="1"/>
</dbReference>
<evidence type="ECO:0000259" key="11">
    <source>
        <dbReference type="Pfam" id="PF07730"/>
    </source>
</evidence>
<evidence type="ECO:0000256" key="8">
    <source>
        <dbReference type="ARBA" id="ARBA00023012"/>
    </source>
</evidence>
<dbReference type="CDD" id="cd16917">
    <property type="entry name" value="HATPase_UhpB-NarQ-NarX-like"/>
    <property type="match status" value="1"/>
</dbReference>
<evidence type="ECO:0000256" key="4">
    <source>
        <dbReference type="ARBA" id="ARBA00022679"/>
    </source>
</evidence>
<keyword evidence="4" id="KW-0808">Transferase</keyword>
<keyword evidence="10" id="KW-0472">Membrane</keyword>
<dbReference type="GO" id="GO:0005524">
    <property type="term" value="F:ATP binding"/>
    <property type="evidence" value="ECO:0007669"/>
    <property type="project" value="UniProtKB-KW"/>
</dbReference>
<proteinExistence type="predicted"/>
<keyword evidence="7" id="KW-0067">ATP-binding</keyword>
<evidence type="ECO:0000256" key="1">
    <source>
        <dbReference type="ARBA" id="ARBA00000085"/>
    </source>
</evidence>
<feature type="coiled-coil region" evidence="9">
    <location>
        <begin position="215"/>
        <end position="260"/>
    </location>
</feature>
<organism evidence="12 13">
    <name type="scientific">Fervidibacillus albus</name>
    <dbReference type="NCBI Taxonomy" id="2980026"/>
    <lineage>
        <taxon>Bacteria</taxon>
        <taxon>Bacillati</taxon>
        <taxon>Bacillota</taxon>
        <taxon>Bacilli</taxon>
        <taxon>Bacillales</taxon>
        <taxon>Bacillaceae</taxon>
        <taxon>Fervidibacillus</taxon>
    </lineage>
</organism>